<protein>
    <recommendedName>
        <fullName evidence="3 4">Tyrosinase copper-binding domain-containing protein</fullName>
    </recommendedName>
</protein>
<organism evidence="5 6">
    <name type="scientific">Sphaerobolus stellatus (strain SS14)</name>
    <dbReference type="NCBI Taxonomy" id="990650"/>
    <lineage>
        <taxon>Eukaryota</taxon>
        <taxon>Fungi</taxon>
        <taxon>Dikarya</taxon>
        <taxon>Basidiomycota</taxon>
        <taxon>Agaricomycotina</taxon>
        <taxon>Agaricomycetes</taxon>
        <taxon>Phallomycetidae</taxon>
        <taxon>Geastrales</taxon>
        <taxon>Sphaerobolaceae</taxon>
        <taxon>Sphaerobolus</taxon>
    </lineage>
</organism>
<dbReference type="PROSITE" id="PS00498">
    <property type="entry name" value="TYROSINASE_2"/>
    <property type="match status" value="1"/>
</dbReference>
<dbReference type="EMBL" id="KN837110">
    <property type="protein sequence ID" value="KIJ45896.1"/>
    <property type="molecule type" value="Genomic_DNA"/>
</dbReference>
<sequence>MQYGQTTLLAAAPDGSDALEQNLQTAPTSLFLQATACTHPQQRKEWRTLSSSEKEQWIDAVKCLAATPCRKEELVDEKDSETPKRNQSASWYDDFTYVHMQLNTKIHQTGLFLPWHRYFLWSFEGRLRSVCNYTGSQPYWDWTQDAADFAHATIFNDTDPKRGLGGFGDPSLGGVVTDGAFARMPLTYPWHHHLRREYTPYPYVNVTRPWTRNPNMNAADTFTPQEIEKTINGFVADYKGFQGYLEGLDGPHMSAHVIVGGDLGGDCPQDIEGCSHVKDPQWSPNDPLFWLHHAMVDRVWYLWQRAHQKNFWSFNAGVNRDLDTWPRYINGAPPTMQTDFPLPTKDILFGNFTVADMFNTTANTPLCYEYL</sequence>
<gene>
    <name evidence="5" type="ORF">M422DRAFT_250683</name>
</gene>
<dbReference type="Gene3D" id="1.10.1280.10">
    <property type="entry name" value="Di-copper center containing domain from catechol oxidase"/>
    <property type="match status" value="1"/>
</dbReference>
<evidence type="ECO:0000259" key="3">
    <source>
        <dbReference type="PROSITE" id="PS00497"/>
    </source>
</evidence>
<dbReference type="PROSITE" id="PS00497">
    <property type="entry name" value="TYROSINASE_1"/>
    <property type="match status" value="1"/>
</dbReference>
<keyword evidence="6" id="KW-1185">Reference proteome</keyword>
<name>A0A0C9W3X0_SPHS4</name>
<evidence type="ECO:0000256" key="1">
    <source>
        <dbReference type="ARBA" id="ARBA00022723"/>
    </source>
</evidence>
<dbReference type="Pfam" id="PF00264">
    <property type="entry name" value="Tyrosinase"/>
    <property type="match status" value="1"/>
</dbReference>
<dbReference type="SUPFAM" id="SSF48056">
    <property type="entry name" value="Di-copper centre-containing domain"/>
    <property type="match status" value="1"/>
</dbReference>
<dbReference type="InterPro" id="IPR050316">
    <property type="entry name" value="Tyrosinase/Hemocyanin"/>
</dbReference>
<keyword evidence="2" id="KW-0186">Copper</keyword>
<reference evidence="5 6" key="1">
    <citation type="submission" date="2014-06" db="EMBL/GenBank/DDBJ databases">
        <title>Evolutionary Origins and Diversification of the Mycorrhizal Mutualists.</title>
        <authorList>
            <consortium name="DOE Joint Genome Institute"/>
            <consortium name="Mycorrhizal Genomics Consortium"/>
            <person name="Kohler A."/>
            <person name="Kuo A."/>
            <person name="Nagy L.G."/>
            <person name="Floudas D."/>
            <person name="Copeland A."/>
            <person name="Barry K.W."/>
            <person name="Cichocki N."/>
            <person name="Veneault-Fourrey C."/>
            <person name="LaButti K."/>
            <person name="Lindquist E.A."/>
            <person name="Lipzen A."/>
            <person name="Lundell T."/>
            <person name="Morin E."/>
            <person name="Murat C."/>
            <person name="Riley R."/>
            <person name="Ohm R."/>
            <person name="Sun H."/>
            <person name="Tunlid A."/>
            <person name="Henrissat B."/>
            <person name="Grigoriev I.V."/>
            <person name="Hibbett D.S."/>
            <person name="Martin F."/>
        </authorList>
    </citation>
    <scope>NUCLEOTIDE SEQUENCE [LARGE SCALE GENOMIC DNA]</scope>
    <source>
        <strain evidence="5 6">SS14</strain>
    </source>
</reference>
<dbReference type="PANTHER" id="PTHR11474:SF126">
    <property type="entry name" value="TYROSINASE-LIKE PROTEIN TYR-1-RELATED"/>
    <property type="match status" value="1"/>
</dbReference>
<evidence type="ECO:0000259" key="4">
    <source>
        <dbReference type="PROSITE" id="PS00498"/>
    </source>
</evidence>
<evidence type="ECO:0000313" key="5">
    <source>
        <dbReference type="EMBL" id="KIJ45896.1"/>
    </source>
</evidence>
<feature type="domain" description="Tyrosinase copper-binding" evidence="4">
    <location>
        <begin position="286"/>
        <end position="297"/>
    </location>
</feature>
<evidence type="ECO:0000313" key="6">
    <source>
        <dbReference type="Proteomes" id="UP000054279"/>
    </source>
</evidence>
<dbReference type="GO" id="GO:0016491">
    <property type="term" value="F:oxidoreductase activity"/>
    <property type="evidence" value="ECO:0007669"/>
    <property type="project" value="InterPro"/>
</dbReference>
<dbReference type="InterPro" id="IPR008922">
    <property type="entry name" value="Di-copper_centre_dom_sf"/>
</dbReference>
<dbReference type="InterPro" id="IPR002227">
    <property type="entry name" value="Tyrosinase_Cu-bd"/>
</dbReference>
<dbReference type="OrthoDB" id="6132182at2759"/>
<evidence type="ECO:0000256" key="2">
    <source>
        <dbReference type="ARBA" id="ARBA00023008"/>
    </source>
</evidence>
<dbReference type="HOGENOM" id="CLU_035914_1_3_1"/>
<dbReference type="Proteomes" id="UP000054279">
    <property type="component" value="Unassembled WGS sequence"/>
</dbReference>
<keyword evidence="1" id="KW-0479">Metal-binding</keyword>
<dbReference type="GO" id="GO:0046872">
    <property type="term" value="F:metal ion binding"/>
    <property type="evidence" value="ECO:0007669"/>
    <property type="project" value="UniProtKB-KW"/>
</dbReference>
<dbReference type="PRINTS" id="PR00092">
    <property type="entry name" value="TYROSINASE"/>
</dbReference>
<accession>A0A0C9W3X0</accession>
<feature type="domain" description="Tyrosinase copper-binding" evidence="3">
    <location>
        <begin position="107"/>
        <end position="124"/>
    </location>
</feature>
<dbReference type="AlphaFoldDB" id="A0A0C9W3X0"/>
<dbReference type="PANTHER" id="PTHR11474">
    <property type="entry name" value="TYROSINASE FAMILY MEMBER"/>
    <property type="match status" value="1"/>
</dbReference>
<proteinExistence type="predicted"/>